<evidence type="ECO:0000256" key="2">
    <source>
        <dbReference type="RuleBase" id="RU004328"/>
    </source>
</evidence>
<dbReference type="PANTHER" id="PTHR11240">
    <property type="entry name" value="RIBONUCLEASE T2"/>
    <property type="match status" value="1"/>
</dbReference>
<evidence type="ECO:0000313" key="3">
    <source>
        <dbReference type="EMBL" id="KRX04296.1"/>
    </source>
</evidence>
<dbReference type="SUPFAM" id="SSF55895">
    <property type="entry name" value="Ribonuclease Rh-like"/>
    <property type="match status" value="1"/>
</dbReference>
<dbReference type="GO" id="GO:0033897">
    <property type="term" value="F:ribonuclease T2 activity"/>
    <property type="evidence" value="ECO:0007669"/>
    <property type="project" value="InterPro"/>
</dbReference>
<gene>
    <name evidence="3" type="ORF">PPERSA_11420</name>
</gene>
<dbReference type="InParanoid" id="A0A0V0QQK0"/>
<dbReference type="InterPro" id="IPR033130">
    <property type="entry name" value="RNase_T2_His_AS_2"/>
</dbReference>
<dbReference type="EMBL" id="LDAU01000120">
    <property type="protein sequence ID" value="KRX04296.1"/>
    <property type="molecule type" value="Genomic_DNA"/>
</dbReference>
<dbReference type="GO" id="GO:0003723">
    <property type="term" value="F:RNA binding"/>
    <property type="evidence" value="ECO:0007669"/>
    <property type="project" value="InterPro"/>
</dbReference>
<comment type="similarity">
    <text evidence="1 2">Belongs to the RNase T2 family.</text>
</comment>
<protein>
    <submittedName>
        <fullName evidence="3">Ribonuclease T2-like protein</fullName>
    </submittedName>
</protein>
<sequence>MYLKEKFLLASLVQWMNEQYVGLYSSSTSFRAHEFEKHGTCTLEANQMSTRELENHYFGQIQKLNQKYDLISALNKGGIYASDDKSYTYQEIVAALKNGFEDQSDYDVKIQCLTVDDTIYLGAIDLYLDLDFNLGKDLCAASKSEMVTSFNMCSQSKPIFFPKFDWKQVSE</sequence>
<dbReference type="InterPro" id="IPR036430">
    <property type="entry name" value="RNase_T2-like_sf"/>
</dbReference>
<name>A0A0V0QQK0_PSEPJ</name>
<reference evidence="3 4" key="1">
    <citation type="journal article" date="2015" name="Sci. Rep.">
        <title>Genome of the facultative scuticociliatosis pathogen Pseudocohnilembus persalinus provides insight into its virulence through horizontal gene transfer.</title>
        <authorList>
            <person name="Xiong J."/>
            <person name="Wang G."/>
            <person name="Cheng J."/>
            <person name="Tian M."/>
            <person name="Pan X."/>
            <person name="Warren A."/>
            <person name="Jiang C."/>
            <person name="Yuan D."/>
            <person name="Miao W."/>
        </authorList>
    </citation>
    <scope>NUCLEOTIDE SEQUENCE [LARGE SCALE GENOMIC DNA]</scope>
    <source>
        <strain evidence="3">36N120E</strain>
    </source>
</reference>
<dbReference type="OrthoDB" id="435754at2759"/>
<organism evidence="3 4">
    <name type="scientific">Pseudocohnilembus persalinus</name>
    <name type="common">Ciliate</name>
    <dbReference type="NCBI Taxonomy" id="266149"/>
    <lineage>
        <taxon>Eukaryota</taxon>
        <taxon>Sar</taxon>
        <taxon>Alveolata</taxon>
        <taxon>Ciliophora</taxon>
        <taxon>Intramacronucleata</taxon>
        <taxon>Oligohymenophorea</taxon>
        <taxon>Scuticociliatia</taxon>
        <taxon>Philasterida</taxon>
        <taxon>Pseudocohnilembidae</taxon>
        <taxon>Pseudocohnilembus</taxon>
    </lineage>
</organism>
<dbReference type="Pfam" id="PF00445">
    <property type="entry name" value="Ribonuclease_T2"/>
    <property type="match status" value="1"/>
</dbReference>
<accession>A0A0V0QQK0</accession>
<dbReference type="AlphaFoldDB" id="A0A0V0QQK0"/>
<dbReference type="GO" id="GO:0006401">
    <property type="term" value="P:RNA catabolic process"/>
    <property type="evidence" value="ECO:0007669"/>
    <property type="project" value="TreeGrafter"/>
</dbReference>
<keyword evidence="4" id="KW-1185">Reference proteome</keyword>
<evidence type="ECO:0000256" key="1">
    <source>
        <dbReference type="ARBA" id="ARBA00007469"/>
    </source>
</evidence>
<dbReference type="GO" id="GO:0005576">
    <property type="term" value="C:extracellular region"/>
    <property type="evidence" value="ECO:0007669"/>
    <property type="project" value="TreeGrafter"/>
</dbReference>
<dbReference type="PROSITE" id="PS00531">
    <property type="entry name" value="RNASE_T2_2"/>
    <property type="match status" value="1"/>
</dbReference>
<dbReference type="PANTHER" id="PTHR11240:SF22">
    <property type="entry name" value="RIBONUCLEASE T2"/>
    <property type="match status" value="1"/>
</dbReference>
<proteinExistence type="inferred from homology"/>
<comment type="caution">
    <text evidence="3">The sequence shown here is derived from an EMBL/GenBank/DDBJ whole genome shotgun (WGS) entry which is preliminary data.</text>
</comment>
<dbReference type="InterPro" id="IPR001568">
    <property type="entry name" value="RNase_T2-like"/>
</dbReference>
<dbReference type="Proteomes" id="UP000054937">
    <property type="component" value="Unassembled WGS sequence"/>
</dbReference>
<dbReference type="Gene3D" id="3.90.730.10">
    <property type="entry name" value="Ribonuclease T2-like"/>
    <property type="match status" value="1"/>
</dbReference>
<evidence type="ECO:0000313" key="4">
    <source>
        <dbReference type="Proteomes" id="UP000054937"/>
    </source>
</evidence>